<dbReference type="OrthoDB" id="3732131at2"/>
<feature type="region of interest" description="Disordered" evidence="1">
    <location>
        <begin position="92"/>
        <end position="113"/>
    </location>
</feature>
<comment type="caution">
    <text evidence="2">The sequence shown here is derived from an EMBL/GenBank/DDBJ whole genome shotgun (WGS) entry which is preliminary data.</text>
</comment>
<dbReference type="KEGG" id="cyz:C3B44_03745"/>
<accession>A0A2U1T6D3</accession>
<reference evidence="3" key="1">
    <citation type="submission" date="2018-04" db="EMBL/GenBank/DDBJ databases">
        <authorList>
            <person name="Liu S."/>
            <person name="Wang Z."/>
            <person name="Li J."/>
        </authorList>
    </citation>
    <scope>NUCLEOTIDE SEQUENCE [LARGE SCALE GENOMIC DNA]</scope>
    <source>
        <strain evidence="3">2189</strain>
    </source>
</reference>
<evidence type="ECO:0000313" key="3">
    <source>
        <dbReference type="Proteomes" id="UP000244989"/>
    </source>
</evidence>
<keyword evidence="3" id="KW-1185">Reference proteome</keyword>
<dbReference type="RefSeq" id="WP_108431200.1">
    <property type="nucleotide sequence ID" value="NZ_CP026947.1"/>
</dbReference>
<sequence length="113" mass="12372">MRIHRLPPGERSQRIQTLYDDIRAVFPDAEASDDTARADAEERGVAPAQYFLDFDHLEVTVSDSDAQAASQWIQDYATKNGLGIYDVDATGKMTLPDEDSQPPMSKGAASAGR</sequence>
<dbReference type="AlphaFoldDB" id="A0A2U1T6D3"/>
<protein>
    <submittedName>
        <fullName evidence="2">Uncharacterized protein</fullName>
    </submittedName>
</protein>
<organism evidence="2 3">
    <name type="scientific">Corynebacterium yudongzhengii</name>
    <dbReference type="NCBI Taxonomy" id="2080740"/>
    <lineage>
        <taxon>Bacteria</taxon>
        <taxon>Bacillati</taxon>
        <taxon>Actinomycetota</taxon>
        <taxon>Actinomycetes</taxon>
        <taxon>Mycobacteriales</taxon>
        <taxon>Corynebacteriaceae</taxon>
        <taxon>Corynebacterium</taxon>
    </lineage>
</organism>
<gene>
    <name evidence="2" type="ORF">DF222_06405</name>
</gene>
<evidence type="ECO:0000313" key="2">
    <source>
        <dbReference type="EMBL" id="PWC01567.1"/>
    </source>
</evidence>
<evidence type="ECO:0000256" key="1">
    <source>
        <dbReference type="SAM" id="MobiDB-lite"/>
    </source>
</evidence>
<dbReference type="EMBL" id="QEEZ01000010">
    <property type="protein sequence ID" value="PWC01567.1"/>
    <property type="molecule type" value="Genomic_DNA"/>
</dbReference>
<name>A0A2U1T6D3_9CORY</name>
<proteinExistence type="predicted"/>
<dbReference type="Proteomes" id="UP000244989">
    <property type="component" value="Unassembled WGS sequence"/>
</dbReference>